<dbReference type="InterPro" id="IPR011990">
    <property type="entry name" value="TPR-like_helical_dom_sf"/>
</dbReference>
<evidence type="ECO:0000256" key="2">
    <source>
        <dbReference type="SAM" id="Coils"/>
    </source>
</evidence>
<feature type="repeat" description="TPR" evidence="1">
    <location>
        <begin position="288"/>
        <end position="321"/>
    </location>
</feature>
<evidence type="ECO:0000313" key="5">
    <source>
        <dbReference type="EMBL" id="GAN33008.1"/>
    </source>
</evidence>
<accession>A0ABQ0JW99</accession>
<keyword evidence="6" id="KW-1185">Reference proteome</keyword>
<dbReference type="Pfam" id="PF13414">
    <property type="entry name" value="TPR_11"/>
    <property type="match status" value="1"/>
</dbReference>
<evidence type="ECO:0000256" key="1">
    <source>
        <dbReference type="PROSITE-ProRule" id="PRU00339"/>
    </source>
</evidence>
<organism evidence="5 6">
    <name type="scientific">Candidatus Brocadia sinica JPN1</name>
    <dbReference type="NCBI Taxonomy" id="1197129"/>
    <lineage>
        <taxon>Bacteria</taxon>
        <taxon>Pseudomonadati</taxon>
        <taxon>Planctomycetota</taxon>
        <taxon>Candidatus Brocadiia</taxon>
        <taxon>Candidatus Brocadiales</taxon>
        <taxon>Candidatus Brocadiaceae</taxon>
        <taxon>Candidatus Brocadia</taxon>
    </lineage>
</organism>
<evidence type="ECO:0000313" key="6">
    <source>
        <dbReference type="Proteomes" id="UP000032309"/>
    </source>
</evidence>
<dbReference type="GO" id="GO:0016740">
    <property type="term" value="F:transferase activity"/>
    <property type="evidence" value="ECO:0007669"/>
    <property type="project" value="UniProtKB-KW"/>
</dbReference>
<dbReference type="SMART" id="SM00028">
    <property type="entry name" value="TPR"/>
    <property type="match status" value="4"/>
</dbReference>
<sequence length="424" mass="49299">MSETDINNNKDIDTKTTPEVGNPESNISYPVQNKKYRSFFQAKSIFSDLFKRFERVTKGSATKRAFIKTDKQLSVILIIAFGVSVVALICYWFFIERPYYNNLLAEKDELIKTLKFTRDKQKKIYENAVESYEKRLADEYILKSIYDDKINDYEQKLISYKNDYISVTEHQKQVAELEHRIKEESLAKERLSKEDYEQKITALEQKISVLEDKNLDLKTTIKESTEFMKGEKESLEDALLLERKKASIPSLILSETKNKGMSNAALKKLVTIKDKLKSIEEMNIALRPETHFEMGLISYYNKQHDEAIEQWESAVSSNKNNLKAYICLAIVYNEENMSDNAVKILKRALEIDPKHATLHLVLARIYEQKGSLDDAIYEYSRVLEISPETIDIYNILGTLYEKKGLKEEARKSFAQYEKLKSANK</sequence>
<feature type="compositionally biased region" description="Polar residues" evidence="3">
    <location>
        <begin position="17"/>
        <end position="28"/>
    </location>
</feature>
<dbReference type="EMBL" id="BAFN01000001">
    <property type="protein sequence ID" value="GAN33008.1"/>
    <property type="molecule type" value="Genomic_DNA"/>
</dbReference>
<keyword evidence="1" id="KW-0802">TPR repeat</keyword>
<evidence type="ECO:0000256" key="3">
    <source>
        <dbReference type="SAM" id="MobiDB-lite"/>
    </source>
</evidence>
<dbReference type="RefSeq" id="WP_052563076.1">
    <property type="nucleotide sequence ID" value="NZ_BAFN01000001.1"/>
</dbReference>
<proteinExistence type="predicted"/>
<feature type="coiled-coil region" evidence="2">
    <location>
        <begin position="167"/>
        <end position="220"/>
    </location>
</feature>
<keyword evidence="4" id="KW-1133">Transmembrane helix</keyword>
<dbReference type="PANTHER" id="PTHR12558:SF44">
    <property type="entry name" value="TETRATRICOPEPTIDE REPEAT-CONTAINING PROTEIN"/>
    <property type="match status" value="1"/>
</dbReference>
<dbReference type="InterPro" id="IPR019734">
    <property type="entry name" value="TPR_rpt"/>
</dbReference>
<keyword evidence="4" id="KW-0472">Membrane</keyword>
<dbReference type="Pfam" id="PF13181">
    <property type="entry name" value="TPR_8"/>
    <property type="match status" value="1"/>
</dbReference>
<keyword evidence="4" id="KW-0812">Transmembrane</keyword>
<dbReference type="PANTHER" id="PTHR12558">
    <property type="entry name" value="CELL DIVISION CYCLE 16,23,27"/>
    <property type="match status" value="1"/>
</dbReference>
<protein>
    <submittedName>
        <fullName evidence="5">O-linked GlcNAc transferase</fullName>
    </submittedName>
</protein>
<dbReference type="PROSITE" id="PS50005">
    <property type="entry name" value="TPR"/>
    <property type="match status" value="3"/>
</dbReference>
<evidence type="ECO:0000256" key="4">
    <source>
        <dbReference type="SAM" id="Phobius"/>
    </source>
</evidence>
<gene>
    <name evidence="5" type="ORF">BROSI_A1524</name>
</gene>
<reference evidence="6" key="1">
    <citation type="journal article" date="2015" name="Genome Announc.">
        <title>Draft Genome Sequence of an Anaerobic Ammonium-Oxidizing Bacterium, "Candidatus Brocadia sinica".</title>
        <authorList>
            <person name="Oshiki M."/>
            <person name="Shinyako-Hata K."/>
            <person name="Satoh H."/>
            <person name="Okabe S."/>
        </authorList>
    </citation>
    <scope>NUCLEOTIDE SEQUENCE [LARGE SCALE GENOMIC DNA]</scope>
    <source>
        <strain evidence="6">JPN1</strain>
    </source>
</reference>
<feature type="repeat" description="TPR" evidence="1">
    <location>
        <begin position="322"/>
        <end position="355"/>
    </location>
</feature>
<dbReference type="Proteomes" id="UP000032309">
    <property type="component" value="Unassembled WGS sequence"/>
</dbReference>
<keyword evidence="5" id="KW-0808">Transferase</keyword>
<dbReference type="Gene3D" id="1.25.40.10">
    <property type="entry name" value="Tetratricopeptide repeat domain"/>
    <property type="match status" value="1"/>
</dbReference>
<keyword evidence="2" id="KW-0175">Coiled coil</keyword>
<feature type="region of interest" description="Disordered" evidence="3">
    <location>
        <begin position="1"/>
        <end position="28"/>
    </location>
</feature>
<dbReference type="SUPFAM" id="SSF48452">
    <property type="entry name" value="TPR-like"/>
    <property type="match status" value="1"/>
</dbReference>
<feature type="repeat" description="TPR" evidence="1">
    <location>
        <begin position="356"/>
        <end position="389"/>
    </location>
</feature>
<name>A0ABQ0JW99_9BACT</name>
<feature type="transmembrane region" description="Helical" evidence="4">
    <location>
        <begin position="73"/>
        <end position="94"/>
    </location>
</feature>
<comment type="caution">
    <text evidence="5">The sequence shown here is derived from an EMBL/GenBank/DDBJ whole genome shotgun (WGS) entry which is preliminary data.</text>
</comment>